<feature type="region of interest" description="Disordered" evidence="1">
    <location>
        <begin position="71"/>
        <end position="104"/>
    </location>
</feature>
<feature type="non-terminal residue" evidence="2">
    <location>
        <position position="115"/>
    </location>
</feature>
<proteinExistence type="predicted"/>
<evidence type="ECO:0000256" key="1">
    <source>
        <dbReference type="SAM" id="MobiDB-lite"/>
    </source>
</evidence>
<sequence length="115" mass="12516">TLLCSPIGCVRDLIEIEQFVKNIVDLHQSTGATIGIISCDEASTRELRRGLSHTEFLRKLQLKISEVQKAQAELSAGHHSSKDATSASYQQPPSSPDEESVSVDVTSELIQLPLS</sequence>
<evidence type="ECO:0000313" key="2">
    <source>
        <dbReference type="EMBL" id="JAS65185.1"/>
    </source>
</evidence>
<dbReference type="AlphaFoldDB" id="A0A1B6GRY8"/>
<accession>A0A1B6GRY8</accession>
<feature type="non-terminal residue" evidence="2">
    <location>
        <position position="1"/>
    </location>
</feature>
<dbReference type="EMBL" id="GECZ01004584">
    <property type="protein sequence ID" value="JAS65185.1"/>
    <property type="molecule type" value="Transcribed_RNA"/>
</dbReference>
<organism evidence="2">
    <name type="scientific">Cuerna arida</name>
    <dbReference type="NCBI Taxonomy" id="1464854"/>
    <lineage>
        <taxon>Eukaryota</taxon>
        <taxon>Metazoa</taxon>
        <taxon>Ecdysozoa</taxon>
        <taxon>Arthropoda</taxon>
        <taxon>Hexapoda</taxon>
        <taxon>Insecta</taxon>
        <taxon>Pterygota</taxon>
        <taxon>Neoptera</taxon>
        <taxon>Paraneoptera</taxon>
        <taxon>Hemiptera</taxon>
        <taxon>Auchenorrhyncha</taxon>
        <taxon>Membracoidea</taxon>
        <taxon>Cicadellidae</taxon>
        <taxon>Cicadellinae</taxon>
        <taxon>Proconiini</taxon>
        <taxon>Cuerna</taxon>
    </lineage>
</organism>
<reference evidence="2" key="1">
    <citation type="submission" date="2015-11" db="EMBL/GenBank/DDBJ databases">
        <title>De novo transcriptome assembly of four potential Pierce s Disease insect vectors from Arizona vineyards.</title>
        <authorList>
            <person name="Tassone E.E."/>
        </authorList>
    </citation>
    <scope>NUCLEOTIDE SEQUENCE</scope>
</reference>
<gene>
    <name evidence="2" type="ORF">g.46114</name>
</gene>
<name>A0A1B6GRY8_9HEMI</name>
<protein>
    <submittedName>
        <fullName evidence="2">Uncharacterized protein</fullName>
    </submittedName>
</protein>